<sequence>MRLEIYPDLRSAGYVLEKYSG</sequence>
<evidence type="ECO:0000313" key="2">
    <source>
        <dbReference type="Proteomes" id="UP000032142"/>
    </source>
</evidence>
<protein>
    <submittedName>
        <fullName evidence="1">Uncharacterized protein</fullName>
    </submittedName>
</protein>
<dbReference type="Proteomes" id="UP000032142">
    <property type="component" value="Unassembled WGS sequence"/>
</dbReference>
<organism evidence="1 2">
    <name type="scientific">Gossypium arboreum</name>
    <name type="common">Tree cotton</name>
    <name type="synonym">Gossypium nanking</name>
    <dbReference type="NCBI Taxonomy" id="29729"/>
    <lineage>
        <taxon>Eukaryota</taxon>
        <taxon>Viridiplantae</taxon>
        <taxon>Streptophyta</taxon>
        <taxon>Embryophyta</taxon>
        <taxon>Tracheophyta</taxon>
        <taxon>Spermatophyta</taxon>
        <taxon>Magnoliopsida</taxon>
        <taxon>eudicotyledons</taxon>
        <taxon>Gunneridae</taxon>
        <taxon>Pentapetalae</taxon>
        <taxon>rosids</taxon>
        <taxon>malvids</taxon>
        <taxon>Malvales</taxon>
        <taxon>Malvaceae</taxon>
        <taxon>Malvoideae</taxon>
        <taxon>Gossypium</taxon>
    </lineage>
</organism>
<dbReference type="AlphaFoldDB" id="A0A0B0PCF9"/>
<gene>
    <name evidence="1" type="ORF">F383_03337</name>
</gene>
<dbReference type="EMBL" id="KN422305">
    <property type="protein sequence ID" value="KHG22615.1"/>
    <property type="molecule type" value="Genomic_DNA"/>
</dbReference>
<accession>A0A0B0PCF9</accession>
<name>A0A0B0PCF9_GOSAR</name>
<evidence type="ECO:0000313" key="1">
    <source>
        <dbReference type="EMBL" id="KHG22615.1"/>
    </source>
</evidence>
<reference evidence="2" key="1">
    <citation type="submission" date="2014-09" db="EMBL/GenBank/DDBJ databases">
        <authorList>
            <person name="Mudge J."/>
            <person name="Ramaraj T."/>
            <person name="Lindquist I.E."/>
            <person name="Bharti A.K."/>
            <person name="Sundararajan A."/>
            <person name="Cameron C.T."/>
            <person name="Woodward J.E."/>
            <person name="May G.D."/>
            <person name="Brubaker C."/>
            <person name="Broadhvest J."/>
            <person name="Wilkins T.A."/>
        </authorList>
    </citation>
    <scope>NUCLEOTIDE SEQUENCE</scope>
    <source>
        <strain evidence="2">cv. AKA8401</strain>
    </source>
</reference>
<keyword evidence="2" id="KW-1185">Reference proteome</keyword>
<proteinExistence type="predicted"/>